<comment type="caution">
    <text evidence="2">The sequence shown here is derived from an EMBL/GenBank/DDBJ whole genome shotgun (WGS) entry which is preliminary data.</text>
</comment>
<accession>A0ABR4JT39</accession>
<dbReference type="Pfam" id="PF00651">
    <property type="entry name" value="BTB"/>
    <property type="match status" value="1"/>
</dbReference>
<dbReference type="InterPro" id="IPR000210">
    <property type="entry name" value="BTB/POZ_dom"/>
</dbReference>
<evidence type="ECO:0000313" key="3">
    <source>
        <dbReference type="Proteomes" id="UP001610446"/>
    </source>
</evidence>
<feature type="domain" description="BTB" evidence="1">
    <location>
        <begin position="55"/>
        <end position="95"/>
    </location>
</feature>
<dbReference type="EMBL" id="JBFXLU010000092">
    <property type="protein sequence ID" value="KAL2843189.1"/>
    <property type="molecule type" value="Genomic_DNA"/>
</dbReference>
<name>A0ABR4JT39_9EURO</name>
<dbReference type="InterPro" id="IPR011333">
    <property type="entry name" value="SKP1/BTB/POZ_sf"/>
</dbReference>
<reference evidence="2 3" key="1">
    <citation type="submission" date="2024-07" db="EMBL/GenBank/DDBJ databases">
        <title>Section-level genome sequencing and comparative genomics of Aspergillus sections Usti and Cavernicolus.</title>
        <authorList>
            <consortium name="Lawrence Berkeley National Laboratory"/>
            <person name="Nybo J.L."/>
            <person name="Vesth T.C."/>
            <person name="Theobald S."/>
            <person name="Frisvad J.C."/>
            <person name="Larsen T.O."/>
            <person name="Kjaerboelling I."/>
            <person name="Rothschild-Mancinelli K."/>
            <person name="Lyhne E.K."/>
            <person name="Kogle M.E."/>
            <person name="Barry K."/>
            <person name="Clum A."/>
            <person name="Na H."/>
            <person name="Ledsgaard L."/>
            <person name="Lin J."/>
            <person name="Lipzen A."/>
            <person name="Kuo A."/>
            <person name="Riley R."/>
            <person name="Mondo S."/>
            <person name="Labutti K."/>
            <person name="Haridas S."/>
            <person name="Pangalinan J."/>
            <person name="Salamov A.A."/>
            <person name="Simmons B.A."/>
            <person name="Magnuson J.K."/>
            <person name="Chen J."/>
            <person name="Drula E."/>
            <person name="Henrissat B."/>
            <person name="Wiebenga A."/>
            <person name="Lubbers R.J."/>
            <person name="Gomes A.C."/>
            <person name="Makela M.R."/>
            <person name="Stajich J."/>
            <person name="Grigoriev I.V."/>
            <person name="Mortensen U.H."/>
            <person name="De Vries R.P."/>
            <person name="Baker S.E."/>
            <person name="Andersen M.R."/>
        </authorList>
    </citation>
    <scope>NUCLEOTIDE SEQUENCE [LARGE SCALE GENOMIC DNA]</scope>
    <source>
        <strain evidence="2 3">CBS 123904</strain>
    </source>
</reference>
<protein>
    <recommendedName>
        <fullName evidence="1">BTB domain-containing protein</fullName>
    </recommendedName>
</protein>
<dbReference type="PROSITE" id="PS50097">
    <property type="entry name" value="BTB"/>
    <property type="match status" value="1"/>
</dbReference>
<evidence type="ECO:0000313" key="2">
    <source>
        <dbReference type="EMBL" id="KAL2843189.1"/>
    </source>
</evidence>
<organism evidence="2 3">
    <name type="scientific">Aspergillus pseudoustus</name>
    <dbReference type="NCBI Taxonomy" id="1810923"/>
    <lineage>
        <taxon>Eukaryota</taxon>
        <taxon>Fungi</taxon>
        <taxon>Dikarya</taxon>
        <taxon>Ascomycota</taxon>
        <taxon>Pezizomycotina</taxon>
        <taxon>Eurotiomycetes</taxon>
        <taxon>Eurotiomycetidae</taxon>
        <taxon>Eurotiales</taxon>
        <taxon>Aspergillaceae</taxon>
        <taxon>Aspergillus</taxon>
        <taxon>Aspergillus subgen. Nidulantes</taxon>
    </lineage>
</organism>
<keyword evidence="3" id="KW-1185">Reference proteome</keyword>
<dbReference type="SUPFAM" id="SSF54695">
    <property type="entry name" value="POZ domain"/>
    <property type="match status" value="1"/>
</dbReference>
<dbReference type="Gene3D" id="3.30.710.10">
    <property type="entry name" value="Potassium Channel Kv1.1, Chain A"/>
    <property type="match status" value="1"/>
</dbReference>
<proteinExistence type="predicted"/>
<evidence type="ECO:0000259" key="1">
    <source>
        <dbReference type="PROSITE" id="PS50097"/>
    </source>
</evidence>
<sequence>MTLRPGGYSVITQIPDKDSASFSRAECFRYLNLSACDLPRLRILQRQRNTPIEPTDVALTDGGQSFQAHKDVLSFWSDWLRREFEGARRDHNQVTWILSRFKRGARSLSLHTQGCTNASRIVNRGSRSR</sequence>
<gene>
    <name evidence="2" type="ORF">BJY01DRAFT_215995</name>
</gene>
<dbReference type="Proteomes" id="UP001610446">
    <property type="component" value="Unassembled WGS sequence"/>
</dbReference>